<accession>A0ABY4J0I1</accession>
<evidence type="ECO:0000313" key="2">
    <source>
        <dbReference type="Proteomes" id="UP000830631"/>
    </source>
</evidence>
<gene>
    <name evidence="1" type="ORF">KV397_09965</name>
</gene>
<organism evidence="1 2">
    <name type="scientific">Microbacterium aurugineum</name>
    <dbReference type="NCBI Taxonomy" id="2851642"/>
    <lineage>
        <taxon>Bacteria</taxon>
        <taxon>Bacillati</taxon>
        <taxon>Actinomycetota</taxon>
        <taxon>Actinomycetes</taxon>
        <taxon>Micrococcales</taxon>
        <taxon>Microbacteriaceae</taxon>
        <taxon>Microbacterium</taxon>
    </lineage>
</organism>
<dbReference type="InterPro" id="IPR046288">
    <property type="entry name" value="DUF6325"/>
</dbReference>
<name>A0ABY4J0I1_9MICO</name>
<evidence type="ECO:0000313" key="1">
    <source>
        <dbReference type="EMBL" id="UPL18055.1"/>
    </source>
</evidence>
<reference evidence="1 2" key="1">
    <citation type="submission" date="2021-06" db="EMBL/GenBank/DDBJ databases">
        <title>Genome-based taxonomic framework of Microbacterium strains isolated from marine environment, the description of four new species and reclassification of four preexisting species.</title>
        <authorList>
            <person name="Lee S.D."/>
            <person name="Kim S.-M."/>
            <person name="Byeon Y.-S."/>
            <person name="Yang H.L."/>
            <person name="Kim I.S."/>
        </authorList>
    </citation>
    <scope>NUCLEOTIDE SEQUENCE [LARGE SCALE GENOMIC DNA]</scope>
    <source>
        <strain evidence="1 2">KSW4-10</strain>
    </source>
</reference>
<proteinExistence type="predicted"/>
<dbReference type="RefSeq" id="WP_248569553.1">
    <property type="nucleotide sequence ID" value="NZ_CP078078.1"/>
</dbReference>
<dbReference type="Proteomes" id="UP000830631">
    <property type="component" value="Chromosome"/>
</dbReference>
<dbReference type="EMBL" id="CP078078">
    <property type="protein sequence ID" value="UPL18055.1"/>
    <property type="molecule type" value="Genomic_DNA"/>
</dbReference>
<dbReference type="Pfam" id="PF19850">
    <property type="entry name" value="DUF6325"/>
    <property type="match status" value="1"/>
</dbReference>
<sequence>MPEAVGVTLEALGDVEFVVVRLEDGRLSPNILEALLRQVESGAIRLLDFLILHRLHGDDWRLIEIDTDEFALAGLGLDTPGLIGDDDARHFASRLPVGTVAALMLIEPTWSERFSRDVDRRGDSILAMQPIPASIANTVLATALQHH</sequence>
<protein>
    <submittedName>
        <fullName evidence="1">Uncharacterized protein</fullName>
    </submittedName>
</protein>
<keyword evidence="2" id="KW-1185">Reference proteome</keyword>